<name>C0CNX1_BLAHS</name>
<feature type="binding site" evidence="12">
    <location>
        <position position="474"/>
    </location>
    <ligand>
        <name>Zn(2+)</name>
        <dbReference type="ChEBI" id="CHEBI:29105"/>
        <label>2</label>
    </ligand>
</feature>
<dbReference type="SMART" id="SM00490">
    <property type="entry name" value="HELICc"/>
    <property type="match status" value="1"/>
</dbReference>
<dbReference type="RefSeq" id="WP_005950047.1">
    <property type="nucleotide sequence ID" value="NZ_CP136423.1"/>
</dbReference>
<evidence type="ECO:0000259" key="14">
    <source>
        <dbReference type="PROSITE" id="PS51192"/>
    </source>
</evidence>
<gene>
    <name evidence="12" type="primary">priA</name>
    <name evidence="16" type="ORF">RUMHYD_02572</name>
</gene>
<protein>
    <recommendedName>
        <fullName evidence="12">Replication restart protein PriA</fullName>
    </recommendedName>
    <alternativeName>
        <fullName evidence="12">ATP-dependent DNA helicase PriA</fullName>
        <ecNumber evidence="12">5.6.2.4</ecNumber>
    </alternativeName>
    <alternativeName>
        <fullName evidence="12">DNA 3'-5' helicase PriA</fullName>
    </alternativeName>
</protein>
<evidence type="ECO:0000256" key="10">
    <source>
        <dbReference type="ARBA" id="ARBA00023235"/>
    </source>
</evidence>
<dbReference type="SMART" id="SM00487">
    <property type="entry name" value="DEXDc"/>
    <property type="match status" value="1"/>
</dbReference>
<evidence type="ECO:0000256" key="5">
    <source>
        <dbReference type="ARBA" id="ARBA00022801"/>
    </source>
</evidence>
<evidence type="ECO:0000256" key="8">
    <source>
        <dbReference type="ARBA" id="ARBA00022840"/>
    </source>
</evidence>
<keyword evidence="8 12" id="KW-0067">ATP-binding</keyword>
<organism evidence="16 17">
    <name type="scientific">Blautia hydrogenotrophica (strain DSM 10507 / JCM 14656 / S5a33)</name>
    <name type="common">Ruminococcus hydrogenotrophicus</name>
    <dbReference type="NCBI Taxonomy" id="476272"/>
    <lineage>
        <taxon>Bacteria</taxon>
        <taxon>Bacillati</taxon>
        <taxon>Bacillota</taxon>
        <taxon>Clostridia</taxon>
        <taxon>Lachnospirales</taxon>
        <taxon>Lachnospiraceae</taxon>
        <taxon>Blautia</taxon>
    </lineage>
</organism>
<keyword evidence="3 12" id="KW-0479">Metal-binding</keyword>
<dbReference type="PATRIC" id="fig|476272.21.peg.700"/>
<evidence type="ECO:0000256" key="2">
    <source>
        <dbReference type="ARBA" id="ARBA00022705"/>
    </source>
</evidence>
<feature type="binding site" evidence="12">
    <location>
        <position position="460"/>
    </location>
    <ligand>
        <name>Zn(2+)</name>
        <dbReference type="ChEBI" id="CHEBI:29105"/>
        <label>2</label>
    </ligand>
</feature>
<dbReference type="Pfam" id="PF17764">
    <property type="entry name" value="PriA_3primeBD"/>
    <property type="match status" value="1"/>
</dbReference>
<feature type="binding site" evidence="12">
    <location>
        <position position="487"/>
    </location>
    <ligand>
        <name>Zn(2+)</name>
        <dbReference type="ChEBI" id="CHEBI:29105"/>
        <label>1</label>
    </ligand>
</feature>
<dbReference type="InterPro" id="IPR041236">
    <property type="entry name" value="PriA_C"/>
</dbReference>
<comment type="cofactor">
    <cofactor evidence="12">
        <name>Zn(2+)</name>
        <dbReference type="ChEBI" id="CHEBI:29105"/>
    </cofactor>
    <text evidence="12">Binds 2 zinc ions per subunit.</text>
</comment>
<dbReference type="HOGENOM" id="CLU_013353_3_1_9"/>
<keyword evidence="17" id="KW-1185">Reference proteome</keyword>
<dbReference type="GeneID" id="86822830"/>
<dbReference type="Pfam" id="PF18319">
    <property type="entry name" value="Zn_ribbon_PriA"/>
    <property type="match status" value="1"/>
</dbReference>
<feature type="domain" description="Helicase ATP-binding" evidence="14">
    <location>
        <begin position="220"/>
        <end position="386"/>
    </location>
</feature>
<comment type="catalytic activity">
    <reaction evidence="12">
        <text>Couples ATP hydrolysis with the unwinding of duplex DNA by translocating in the 3'-5' direction.</text>
        <dbReference type="EC" id="5.6.2.4"/>
    </reaction>
</comment>
<keyword evidence="13" id="KW-0175">Coiled coil</keyword>
<evidence type="ECO:0000313" key="16">
    <source>
        <dbReference type="EMBL" id="EEG48528.1"/>
    </source>
</evidence>
<dbReference type="Gene3D" id="3.40.1440.60">
    <property type="entry name" value="PriA, 3(prime) DNA-binding domain"/>
    <property type="match status" value="1"/>
</dbReference>
<dbReference type="GO" id="GO:0006310">
    <property type="term" value="P:DNA recombination"/>
    <property type="evidence" value="ECO:0007669"/>
    <property type="project" value="InterPro"/>
</dbReference>
<dbReference type="InterPro" id="IPR011545">
    <property type="entry name" value="DEAD/DEAH_box_helicase_dom"/>
</dbReference>
<dbReference type="AlphaFoldDB" id="C0CNX1"/>
<dbReference type="Proteomes" id="UP000003100">
    <property type="component" value="Unassembled WGS sequence"/>
</dbReference>
<dbReference type="Gene3D" id="3.40.50.300">
    <property type="entry name" value="P-loop containing nucleotide triphosphate hydrolases"/>
    <property type="match status" value="2"/>
</dbReference>
<keyword evidence="2 12" id="KW-0235">DNA replication</keyword>
<dbReference type="NCBIfam" id="TIGR00595">
    <property type="entry name" value="priA"/>
    <property type="match status" value="1"/>
</dbReference>
<evidence type="ECO:0000313" key="17">
    <source>
        <dbReference type="Proteomes" id="UP000003100"/>
    </source>
</evidence>
<evidence type="ECO:0000256" key="7">
    <source>
        <dbReference type="ARBA" id="ARBA00022833"/>
    </source>
</evidence>
<keyword evidence="9 12" id="KW-0238">DNA-binding</keyword>
<evidence type="ECO:0000256" key="1">
    <source>
        <dbReference type="ARBA" id="ARBA00022515"/>
    </source>
</evidence>
<evidence type="ECO:0000256" key="9">
    <source>
        <dbReference type="ARBA" id="ARBA00023125"/>
    </source>
</evidence>
<feature type="domain" description="Helicase C-terminal" evidence="15">
    <location>
        <begin position="479"/>
        <end position="636"/>
    </location>
</feature>
<reference evidence="16 17" key="1">
    <citation type="submission" date="2009-01" db="EMBL/GenBank/DDBJ databases">
        <authorList>
            <person name="Fulton L."/>
            <person name="Clifton S."/>
            <person name="Fulton B."/>
            <person name="Xu J."/>
            <person name="Minx P."/>
            <person name="Pepin K.H."/>
            <person name="Johnson M."/>
            <person name="Bhonagiri V."/>
            <person name="Nash W.E."/>
            <person name="Mardis E.R."/>
            <person name="Wilson R.K."/>
        </authorList>
    </citation>
    <scope>NUCLEOTIDE SEQUENCE [LARGE SCALE GENOMIC DNA]</scope>
    <source>
        <strain evidence="17">DSM 10507 / JCM 14656 / S5a33</strain>
    </source>
</reference>
<keyword evidence="1 12" id="KW-0639">Primosome</keyword>
<dbReference type="FunFam" id="3.40.50.300:FF:000489">
    <property type="entry name" value="Primosome assembly protein PriA"/>
    <property type="match status" value="1"/>
</dbReference>
<dbReference type="PANTHER" id="PTHR30580">
    <property type="entry name" value="PRIMOSOMAL PROTEIN N"/>
    <property type="match status" value="1"/>
</dbReference>
<dbReference type="Pfam" id="PF00270">
    <property type="entry name" value="DEAD"/>
    <property type="match status" value="1"/>
</dbReference>
<comment type="caution">
    <text evidence="16">The sequence shown here is derived from an EMBL/GenBank/DDBJ whole genome shotgun (WGS) entry which is preliminary data.</text>
</comment>
<comment type="subunit">
    <text evidence="12">Component of the replication restart primosome.</text>
</comment>
<evidence type="ECO:0000256" key="3">
    <source>
        <dbReference type="ARBA" id="ARBA00022723"/>
    </source>
</evidence>
<dbReference type="EC" id="5.6.2.4" evidence="12"/>
<dbReference type="InterPro" id="IPR042115">
    <property type="entry name" value="PriA_3primeBD_sf"/>
</dbReference>
<dbReference type="GO" id="GO:0008270">
    <property type="term" value="F:zinc ion binding"/>
    <property type="evidence" value="ECO:0007669"/>
    <property type="project" value="UniProtKB-UniRule"/>
</dbReference>
<dbReference type="CDD" id="cd18804">
    <property type="entry name" value="SF2_C_priA"/>
    <property type="match status" value="1"/>
</dbReference>
<dbReference type="GO" id="GO:0003677">
    <property type="term" value="F:DNA binding"/>
    <property type="evidence" value="ECO:0007669"/>
    <property type="project" value="UniProtKB-UniRule"/>
</dbReference>
<dbReference type="InterPro" id="IPR014001">
    <property type="entry name" value="Helicase_ATP-bd"/>
</dbReference>
<proteinExistence type="inferred from homology"/>
<dbReference type="InterPro" id="IPR027417">
    <property type="entry name" value="P-loop_NTPase"/>
</dbReference>
<feature type="binding site" evidence="12">
    <location>
        <position position="448"/>
    </location>
    <ligand>
        <name>Zn(2+)</name>
        <dbReference type="ChEBI" id="CHEBI:29105"/>
        <label>1</label>
    </ligand>
</feature>
<dbReference type="GO" id="GO:1990077">
    <property type="term" value="C:primosome complex"/>
    <property type="evidence" value="ECO:0007669"/>
    <property type="project" value="UniProtKB-UniRule"/>
</dbReference>
<dbReference type="GO" id="GO:0006302">
    <property type="term" value="P:double-strand break repair"/>
    <property type="evidence" value="ECO:0007669"/>
    <property type="project" value="InterPro"/>
</dbReference>
<keyword evidence="5 12" id="KW-0378">Hydrolase</keyword>
<evidence type="ECO:0000256" key="6">
    <source>
        <dbReference type="ARBA" id="ARBA00022806"/>
    </source>
</evidence>
<dbReference type="InterPro" id="IPR040498">
    <property type="entry name" value="PriA_CRR"/>
</dbReference>
<dbReference type="GO" id="GO:0043138">
    <property type="term" value="F:3'-5' DNA helicase activity"/>
    <property type="evidence" value="ECO:0007669"/>
    <property type="project" value="UniProtKB-EC"/>
</dbReference>
<comment type="similarity">
    <text evidence="12">Belongs to the helicase family. PriA subfamily.</text>
</comment>
<evidence type="ECO:0000256" key="12">
    <source>
        <dbReference type="HAMAP-Rule" id="MF_00983"/>
    </source>
</evidence>
<dbReference type="InterPro" id="IPR041222">
    <property type="entry name" value="PriA_3primeBD"/>
</dbReference>
<keyword evidence="4 12" id="KW-0547">Nucleotide-binding</keyword>
<dbReference type="eggNOG" id="COG1198">
    <property type="taxonomic scope" value="Bacteria"/>
</dbReference>
<dbReference type="InterPro" id="IPR001650">
    <property type="entry name" value="Helicase_C-like"/>
</dbReference>
<dbReference type="HAMAP" id="MF_00983">
    <property type="entry name" value="PriA"/>
    <property type="match status" value="1"/>
</dbReference>
<feature type="binding site" evidence="12">
    <location>
        <position position="451"/>
    </location>
    <ligand>
        <name>Zn(2+)</name>
        <dbReference type="ChEBI" id="CHEBI:29105"/>
        <label>1</label>
    </ligand>
</feature>
<dbReference type="CDD" id="cd17929">
    <property type="entry name" value="DEXHc_priA"/>
    <property type="match status" value="1"/>
</dbReference>
<accession>C0CNX1</accession>
<dbReference type="SUPFAM" id="SSF52540">
    <property type="entry name" value="P-loop containing nucleoside triphosphate hydrolases"/>
    <property type="match status" value="2"/>
</dbReference>
<dbReference type="Pfam" id="PF00271">
    <property type="entry name" value="Helicase_C"/>
    <property type="match status" value="1"/>
</dbReference>
<dbReference type="PROSITE" id="PS51194">
    <property type="entry name" value="HELICASE_CTER"/>
    <property type="match status" value="1"/>
</dbReference>
<comment type="function">
    <text evidence="12">Initiates the restart of stalled replication forks, which reloads the replicative helicase on sites other than the origin of replication. Recognizes and binds to abandoned replication forks and remodels them to uncover a helicase loading site. Promotes assembly of the primosome at these replication forks.</text>
</comment>
<keyword evidence="10 12" id="KW-0413">Isomerase</keyword>
<keyword evidence="7 12" id="KW-0862">Zinc</keyword>
<evidence type="ECO:0000256" key="4">
    <source>
        <dbReference type="ARBA" id="ARBA00022741"/>
    </source>
</evidence>
<feature type="binding site" evidence="12">
    <location>
        <position position="477"/>
    </location>
    <ligand>
        <name>Zn(2+)</name>
        <dbReference type="ChEBI" id="CHEBI:29105"/>
        <label>2</label>
    </ligand>
</feature>
<dbReference type="InterPro" id="IPR005259">
    <property type="entry name" value="PriA"/>
</dbReference>
<reference evidence="16 17" key="2">
    <citation type="submission" date="2009-02" db="EMBL/GenBank/DDBJ databases">
        <title>Draft genome sequence of Blautia hydrogenotrophica DSM 10507 (Ruminococcus hydrogenotrophicus DSM 10507).</title>
        <authorList>
            <person name="Sudarsanam P."/>
            <person name="Ley R."/>
            <person name="Guruge J."/>
            <person name="Turnbaugh P.J."/>
            <person name="Mahowald M."/>
            <person name="Liep D."/>
            <person name="Gordon J."/>
        </authorList>
    </citation>
    <scope>NUCLEOTIDE SEQUENCE [LARGE SCALE GENOMIC DNA]</scope>
    <source>
        <strain evidence="17">DSM 10507 / JCM 14656 / S5a33</strain>
    </source>
</reference>
<dbReference type="PANTHER" id="PTHR30580:SF0">
    <property type="entry name" value="PRIMOSOMAL PROTEIN N"/>
    <property type="match status" value="1"/>
</dbReference>
<dbReference type="PROSITE" id="PS51192">
    <property type="entry name" value="HELICASE_ATP_BIND_1"/>
    <property type="match status" value="1"/>
</dbReference>
<dbReference type="EMBL" id="ACBZ01000140">
    <property type="protein sequence ID" value="EEG48528.1"/>
    <property type="molecule type" value="Genomic_DNA"/>
</dbReference>
<feature type="binding site" evidence="12">
    <location>
        <position position="490"/>
    </location>
    <ligand>
        <name>Zn(2+)</name>
        <dbReference type="ChEBI" id="CHEBI:29105"/>
        <label>1</label>
    </ligand>
</feature>
<feature type="binding site" evidence="12">
    <location>
        <position position="457"/>
    </location>
    <ligand>
        <name>Zn(2+)</name>
        <dbReference type="ChEBI" id="CHEBI:29105"/>
        <label>2</label>
    </ligand>
</feature>
<evidence type="ECO:0000256" key="11">
    <source>
        <dbReference type="ARBA" id="ARBA00048988"/>
    </source>
</evidence>
<evidence type="ECO:0000256" key="13">
    <source>
        <dbReference type="SAM" id="Coils"/>
    </source>
</evidence>
<comment type="catalytic activity">
    <reaction evidence="11 12">
        <text>ATP + H2O = ADP + phosphate + H(+)</text>
        <dbReference type="Rhea" id="RHEA:13065"/>
        <dbReference type="ChEBI" id="CHEBI:15377"/>
        <dbReference type="ChEBI" id="CHEBI:15378"/>
        <dbReference type="ChEBI" id="CHEBI:30616"/>
        <dbReference type="ChEBI" id="CHEBI:43474"/>
        <dbReference type="ChEBI" id="CHEBI:456216"/>
        <dbReference type="EC" id="5.6.2.4"/>
    </reaction>
</comment>
<dbReference type="GO" id="GO:0006269">
    <property type="term" value="P:DNA replication, synthesis of primer"/>
    <property type="evidence" value="ECO:0007669"/>
    <property type="project" value="UniProtKB-KW"/>
</dbReference>
<dbReference type="GO" id="GO:0005524">
    <property type="term" value="F:ATP binding"/>
    <property type="evidence" value="ECO:0007669"/>
    <property type="project" value="UniProtKB-UniRule"/>
</dbReference>
<dbReference type="Pfam" id="PF18074">
    <property type="entry name" value="PriA_C"/>
    <property type="match status" value="1"/>
</dbReference>
<dbReference type="GO" id="GO:0006270">
    <property type="term" value="P:DNA replication initiation"/>
    <property type="evidence" value="ECO:0007669"/>
    <property type="project" value="TreeGrafter"/>
</dbReference>
<dbReference type="GO" id="GO:0016887">
    <property type="term" value="F:ATP hydrolysis activity"/>
    <property type="evidence" value="ECO:0007669"/>
    <property type="project" value="RHEA"/>
</dbReference>
<keyword evidence="6 12" id="KW-0347">Helicase</keyword>
<feature type="coiled-coil region" evidence="13">
    <location>
        <begin position="119"/>
        <end position="146"/>
    </location>
</feature>
<sequence length="738" mass="84536">MKYASIVVDITSEKLDRAFQYRIPSQWEQELEVGMVVTVPFGKGDREINGYVVELTDTPQFDVEKLKCIRSIKSDAKTTESSLIVLAKWMREHYGSTMIQALKTVFPVKAKVQQCQRRTLVLQLSAEEAKLQLKELERKNYRARARLLSALMEHGSLDGVRAAKELGAVSSVVKSMEEAGWIRVECENVYRDPVRSEKIQKLPPAKLTGEQRKVLDGIIQEWEGKSRPCLIHGVTGSGKTEVYMELIDRTLKQGKQAIILIPEIALTYQTVMRFYGRFGEVMSVLHSRLSQGERYDQFCRAKEGKIQIMVGPRSALFTPFPKLGLIVIDEEHENTYKSEITPRYHAREAAIWRAWKEQAHVVMGSATPSLEVYERCMREEYALFEMNNRYGERPLPGVSIIDLRRELREGNRSILSRELQKAMEVRLEKKEQVILFLNRRGYAGFLSCRSCGQVIQCPHCDVSLCAHKGGKLVCHYCGYETEAVKKCPSCGSPYIGAFRAGTQQIQEIVQKQYPNSRVLRMDYDTTKGKEGHGEILEAFSRREADILIGTQMIVKGHDFPNVTLVGVLAADLSLHGDDYRCAERTFQLLTQAVGRAGRGEKPGEALIQTYQPEHYSIQAAARQDYRRFYEEEMGYRTLLGYPPAEHMMAVLGSCQEEERLNQAMEYLKRFIQRVYTKKDLRVIGPAPQSVGRVKDQYKKVIYLKHAREDVLIYVRDKLEQYMEINSGFHSMTIQFDIQ</sequence>
<evidence type="ECO:0000259" key="15">
    <source>
        <dbReference type="PROSITE" id="PS51194"/>
    </source>
</evidence>